<reference evidence="3" key="1">
    <citation type="submission" date="2020-05" db="EMBL/GenBank/DDBJ databases">
        <authorList>
            <person name="Zhu T."/>
            <person name="Keshari N."/>
            <person name="Lu X."/>
        </authorList>
    </citation>
    <scope>NUCLEOTIDE SEQUENCE</scope>
    <source>
        <strain evidence="3">NK1-12</strain>
    </source>
</reference>
<feature type="transmembrane region" description="Helical" evidence="1">
    <location>
        <begin position="161"/>
        <end position="179"/>
    </location>
</feature>
<feature type="signal peptide" evidence="2">
    <location>
        <begin position="1"/>
        <end position="35"/>
    </location>
</feature>
<name>A0AA97AQT5_9CYAN</name>
<protein>
    <submittedName>
        <fullName evidence="3">HupE/UreJ family protein</fullName>
    </submittedName>
</protein>
<gene>
    <name evidence="3" type="ORF">HJG54_15580</name>
</gene>
<accession>A0AA97AQT5</accession>
<keyword evidence="1" id="KW-0812">Transmembrane</keyword>
<organism evidence="3">
    <name type="scientific">Leptolyngbya sp. NK1-12</name>
    <dbReference type="NCBI Taxonomy" id="2547451"/>
    <lineage>
        <taxon>Bacteria</taxon>
        <taxon>Bacillati</taxon>
        <taxon>Cyanobacteriota</taxon>
        <taxon>Cyanophyceae</taxon>
        <taxon>Leptolyngbyales</taxon>
        <taxon>Leptolyngbyaceae</taxon>
        <taxon>Leptolyngbya group</taxon>
        <taxon>Leptolyngbya</taxon>
    </lineage>
</organism>
<dbReference type="InterPro" id="IPR007038">
    <property type="entry name" value="HupE_UreJ"/>
</dbReference>
<dbReference type="EMBL" id="CP053586">
    <property type="protein sequence ID" value="WNZ24138.1"/>
    <property type="molecule type" value="Genomic_DNA"/>
</dbReference>
<evidence type="ECO:0000256" key="1">
    <source>
        <dbReference type="SAM" id="Phobius"/>
    </source>
</evidence>
<proteinExistence type="predicted"/>
<dbReference type="Pfam" id="PF04955">
    <property type="entry name" value="HupE_UreJ"/>
    <property type="match status" value="1"/>
</dbReference>
<evidence type="ECO:0000256" key="2">
    <source>
        <dbReference type="SAM" id="SignalP"/>
    </source>
</evidence>
<sequence>MLNLWRANSRWSRRFLTIAALSCLVLLGFSKAAQAHHAMGGNLPSNFLEGFLSGLAHPVIGLDHLAFVVAIGILSAGRVRASLIPITFVLTAMFGTGIHLLSVDLPVVEPIIALSILVIGAILAFNSEIRFLVLLLLAGVAGLFHGYAYGESIIGSEMTPLFAYLTGFTLIQYGIALLSMKLSSILAQRDSKSLPQIKRWWGYGIAIAGLYFLTIALTS</sequence>
<evidence type="ECO:0000313" key="3">
    <source>
        <dbReference type="EMBL" id="WNZ24138.1"/>
    </source>
</evidence>
<dbReference type="AlphaFoldDB" id="A0AA97AQT5"/>
<keyword evidence="1" id="KW-1133">Transmembrane helix</keyword>
<feature type="transmembrane region" description="Helical" evidence="1">
    <location>
        <begin position="107"/>
        <end position="125"/>
    </location>
</feature>
<feature type="transmembrane region" description="Helical" evidence="1">
    <location>
        <begin position="81"/>
        <end position="101"/>
    </location>
</feature>
<feature type="chain" id="PRO_5041668897" evidence="2">
    <location>
        <begin position="36"/>
        <end position="219"/>
    </location>
</feature>
<feature type="transmembrane region" description="Helical" evidence="1">
    <location>
        <begin position="132"/>
        <end position="149"/>
    </location>
</feature>
<feature type="transmembrane region" description="Helical" evidence="1">
    <location>
        <begin position="200"/>
        <end position="218"/>
    </location>
</feature>
<keyword evidence="1" id="KW-0472">Membrane</keyword>
<keyword evidence="2" id="KW-0732">Signal</keyword>
<dbReference type="PIRSF" id="PIRSF016919">
    <property type="entry name" value="HupE_UreJ"/>
    <property type="match status" value="1"/>
</dbReference>
<feature type="transmembrane region" description="Helical" evidence="1">
    <location>
        <begin position="51"/>
        <end position="74"/>
    </location>
</feature>